<proteinExistence type="predicted"/>
<protein>
    <submittedName>
        <fullName evidence="1">Uncharacterized protein</fullName>
    </submittedName>
</protein>
<dbReference type="AlphaFoldDB" id="A0A7S4CWX5"/>
<reference evidence="1" key="1">
    <citation type="submission" date="2021-01" db="EMBL/GenBank/DDBJ databases">
        <authorList>
            <person name="Corre E."/>
            <person name="Pelletier E."/>
            <person name="Niang G."/>
            <person name="Scheremetjew M."/>
            <person name="Finn R."/>
            <person name="Kale V."/>
            <person name="Holt S."/>
            <person name="Cochrane G."/>
            <person name="Meng A."/>
            <person name="Brown T."/>
            <person name="Cohen L."/>
        </authorList>
    </citation>
    <scope>NUCLEOTIDE SEQUENCE</scope>
    <source>
        <strain evidence="1">CCMP1594</strain>
    </source>
</reference>
<gene>
    <name evidence="1" type="ORF">EGYM00163_LOCUS19995</name>
</gene>
<evidence type="ECO:0000313" key="1">
    <source>
        <dbReference type="EMBL" id="CAE0808864.1"/>
    </source>
</evidence>
<organism evidence="1">
    <name type="scientific">Eutreptiella gymnastica</name>
    <dbReference type="NCBI Taxonomy" id="73025"/>
    <lineage>
        <taxon>Eukaryota</taxon>
        <taxon>Discoba</taxon>
        <taxon>Euglenozoa</taxon>
        <taxon>Euglenida</taxon>
        <taxon>Spirocuta</taxon>
        <taxon>Euglenophyceae</taxon>
        <taxon>Eutreptiales</taxon>
        <taxon>Eutreptiaceae</taxon>
        <taxon>Eutreptiella</taxon>
    </lineage>
</organism>
<name>A0A7S4CWX5_9EUGL</name>
<dbReference type="EMBL" id="HBJA01056556">
    <property type="protein sequence ID" value="CAE0808864.1"/>
    <property type="molecule type" value="Transcribed_RNA"/>
</dbReference>
<sequence length="158" mass="17137">MCCLIQEAVFESRCQVLDNGQQGVAQVLAIFQYLSTLLDSGGQSFGLQCVPPINLSPRDKQWHTQYNYQIANVALLLHNDCSIADIINYFPLMSAVSRGCNKVCHCGDTTKIEKGQPVTIGVLSPLSTSLTTSGCSFSITLGEATSTNHIYLMGEAKE</sequence>
<accession>A0A7S4CWX5</accession>